<keyword evidence="5" id="KW-0645">Protease</keyword>
<dbReference type="GO" id="GO:0008237">
    <property type="term" value="F:metallopeptidase activity"/>
    <property type="evidence" value="ECO:0007669"/>
    <property type="project" value="UniProtKB-KW"/>
</dbReference>
<feature type="transmembrane region" description="Helical" evidence="2">
    <location>
        <begin position="34"/>
        <end position="54"/>
    </location>
</feature>
<keyword evidence="4" id="KW-0482">Metalloprotease</keyword>
<proteinExistence type="inferred from homology"/>
<organism evidence="4 7">
    <name type="scientific">Lactiplantibacillus paraplantarum</name>
    <dbReference type="NCBI Taxonomy" id="60520"/>
    <lineage>
        <taxon>Bacteria</taxon>
        <taxon>Bacillati</taxon>
        <taxon>Bacillota</taxon>
        <taxon>Bacilli</taxon>
        <taxon>Lactobacillales</taxon>
        <taxon>Lactobacillaceae</taxon>
        <taxon>Lactiplantibacillus</taxon>
    </lineage>
</organism>
<keyword evidence="6" id="KW-1185">Reference proteome</keyword>
<evidence type="ECO:0000256" key="2">
    <source>
        <dbReference type="SAM" id="Phobius"/>
    </source>
</evidence>
<feature type="transmembrane region" description="Helical" evidence="2">
    <location>
        <begin position="7"/>
        <end position="28"/>
    </location>
</feature>
<reference evidence="4 7" key="2">
    <citation type="submission" date="2018-10" db="EMBL/GenBank/DDBJ databases">
        <title>Genome seuquencing of Lactobacillus species.</title>
        <authorList>
            <person name="Baek C."/>
            <person name="Yi H."/>
        </authorList>
    </citation>
    <scope>NUCLEOTIDE SEQUENCE [LARGE SCALE GENOMIC DNA]</scope>
    <source>
        <strain evidence="4 7">DSM 10667</strain>
    </source>
</reference>
<feature type="domain" description="CAAX prenyl protease 2/Lysostaphin resistance protein A-like" evidence="3">
    <location>
        <begin position="100"/>
        <end position="198"/>
    </location>
</feature>
<reference evidence="5 6" key="1">
    <citation type="submission" date="2017-04" db="EMBL/GenBank/DDBJ databases">
        <title>In vitro and in silico characterization of Lactobacillus paraplantarum D2-1, a starter culture for soymilk fermentation.</title>
        <authorList>
            <person name="Endo A."/>
            <person name="Sasaki F."/>
            <person name="Maeno S."/>
            <person name="Kanesaki Y."/>
            <person name="Kubota E."/>
            <person name="Torres G.A."/>
            <person name="Tomita S."/>
            <person name="Nakagawa J."/>
        </authorList>
    </citation>
    <scope>NUCLEOTIDE SEQUENCE [LARGE SCALE GENOMIC DNA]</scope>
    <source>
        <strain evidence="5 6">D2-1</strain>
    </source>
</reference>
<keyword evidence="2" id="KW-0472">Membrane</keyword>
<dbReference type="GO" id="GO:0004175">
    <property type="term" value="F:endopeptidase activity"/>
    <property type="evidence" value="ECO:0007669"/>
    <property type="project" value="UniProtKB-ARBA"/>
</dbReference>
<feature type="transmembrane region" description="Helical" evidence="2">
    <location>
        <begin position="157"/>
        <end position="178"/>
    </location>
</feature>
<evidence type="ECO:0000256" key="1">
    <source>
        <dbReference type="ARBA" id="ARBA00009067"/>
    </source>
</evidence>
<evidence type="ECO:0000313" key="5">
    <source>
        <dbReference type="EMBL" id="GBF01294.1"/>
    </source>
</evidence>
<keyword evidence="2" id="KW-0812">Transmembrane</keyword>
<dbReference type="PANTHER" id="PTHR36435:SF1">
    <property type="entry name" value="CAAX AMINO TERMINAL PROTEASE FAMILY PROTEIN"/>
    <property type="match status" value="1"/>
</dbReference>
<dbReference type="PANTHER" id="PTHR36435">
    <property type="entry name" value="SLR1288 PROTEIN"/>
    <property type="match status" value="1"/>
</dbReference>
<keyword evidence="2" id="KW-1133">Transmembrane helix</keyword>
<dbReference type="Pfam" id="PF02517">
    <property type="entry name" value="Rce1-like"/>
    <property type="match status" value="1"/>
</dbReference>
<feature type="transmembrane region" description="Helical" evidence="2">
    <location>
        <begin position="214"/>
        <end position="232"/>
    </location>
</feature>
<evidence type="ECO:0000313" key="7">
    <source>
        <dbReference type="Proteomes" id="UP000277896"/>
    </source>
</evidence>
<dbReference type="InterPro" id="IPR052710">
    <property type="entry name" value="CAAX_protease"/>
</dbReference>
<dbReference type="GO" id="GO:0006508">
    <property type="term" value="P:proteolysis"/>
    <property type="evidence" value="ECO:0007669"/>
    <property type="project" value="UniProtKB-KW"/>
</dbReference>
<accession>A0AAD0TML1</accession>
<comment type="similarity">
    <text evidence="1">Belongs to the UPF0177 family.</text>
</comment>
<feature type="transmembrane region" description="Helical" evidence="2">
    <location>
        <begin position="99"/>
        <end position="120"/>
    </location>
</feature>
<name>A0AAD0TML1_9LACO</name>
<dbReference type="AlphaFoldDB" id="A0AAD0TML1"/>
<gene>
    <name evidence="4" type="ORF">LP667_01285</name>
    <name evidence="5" type="ORF">LPPLD21_00798</name>
</gene>
<dbReference type="InterPro" id="IPR003675">
    <property type="entry name" value="Rce1/LyrA-like_dom"/>
</dbReference>
<sequence>MRRQIKLISALWGCMLGSMLLIGLIFQFPLLSHLSSSLTTGLEEMIFIAIALILNRDWLQQPLTYSLTATWRQRLHPLEPTLIVTGLMGGYTLMTAHRLNTTLTILFIAILISLFEETFFRGMLFQASRQTLGVIKAAIFSSLLFSLTHLINLSHQALSLTLLQLVFTFVFGLLLCLITAQTASLFWPLIIHATNDFFSLMQPPINLPGIHSTASFQIVEVVIVVLLMVPILRQNRAWLP</sequence>
<dbReference type="GO" id="GO:0080120">
    <property type="term" value="P:CAAX-box protein maturation"/>
    <property type="evidence" value="ECO:0007669"/>
    <property type="project" value="UniProtKB-ARBA"/>
</dbReference>
<keyword evidence="4" id="KW-0378">Hydrolase</keyword>
<dbReference type="Proteomes" id="UP000236162">
    <property type="component" value="Unassembled WGS sequence"/>
</dbReference>
<dbReference type="EMBL" id="BDOR01000002">
    <property type="protein sequence ID" value="GBF01294.1"/>
    <property type="molecule type" value="Genomic_DNA"/>
</dbReference>
<dbReference type="Proteomes" id="UP000277896">
    <property type="component" value="Chromosome"/>
</dbReference>
<feature type="transmembrane region" description="Helical" evidence="2">
    <location>
        <begin position="132"/>
        <end position="151"/>
    </location>
</feature>
<dbReference type="EMBL" id="CP032744">
    <property type="protein sequence ID" value="AYJ37546.1"/>
    <property type="molecule type" value="Genomic_DNA"/>
</dbReference>
<evidence type="ECO:0000313" key="6">
    <source>
        <dbReference type="Proteomes" id="UP000236162"/>
    </source>
</evidence>
<dbReference type="RefSeq" id="WP_033609279.1">
    <property type="nucleotide sequence ID" value="NZ_AVAI01000038.1"/>
</dbReference>
<evidence type="ECO:0000313" key="4">
    <source>
        <dbReference type="EMBL" id="AYJ37546.1"/>
    </source>
</evidence>
<evidence type="ECO:0000259" key="3">
    <source>
        <dbReference type="Pfam" id="PF02517"/>
    </source>
</evidence>
<protein>
    <submittedName>
        <fullName evidence="4">CPBP family intramembrane metalloprotease</fullName>
    </submittedName>
    <submittedName>
        <fullName evidence="5">Membrane-bound protease, CAAX family protein</fullName>
    </submittedName>
</protein>